<keyword evidence="2" id="KW-0479">Metal-binding</keyword>
<organism evidence="5 6">
    <name type="scientific">Pleurotus ostreatus (strain PC15)</name>
    <name type="common">Oyster mushroom</name>
    <dbReference type="NCBI Taxonomy" id="1137138"/>
    <lineage>
        <taxon>Eukaryota</taxon>
        <taxon>Fungi</taxon>
        <taxon>Dikarya</taxon>
        <taxon>Basidiomycota</taxon>
        <taxon>Agaricomycotina</taxon>
        <taxon>Agaricomycetes</taxon>
        <taxon>Agaricomycetidae</taxon>
        <taxon>Agaricales</taxon>
        <taxon>Pleurotineae</taxon>
        <taxon>Pleurotaceae</taxon>
        <taxon>Pleurotus</taxon>
    </lineage>
</organism>
<evidence type="ECO:0000256" key="2">
    <source>
        <dbReference type="PROSITE-ProRule" id="PRU00047"/>
    </source>
</evidence>
<dbReference type="PANTHER" id="PTHR15503">
    <property type="entry name" value="LDOC1 RELATED"/>
    <property type="match status" value="1"/>
</dbReference>
<accession>A0A067N8D7</accession>
<feature type="region of interest" description="Disordered" evidence="3">
    <location>
        <begin position="147"/>
        <end position="170"/>
    </location>
</feature>
<evidence type="ECO:0000313" key="5">
    <source>
        <dbReference type="EMBL" id="KDQ24119.1"/>
    </source>
</evidence>
<dbReference type="SMART" id="SM00343">
    <property type="entry name" value="ZnF_C2HC"/>
    <property type="match status" value="1"/>
</dbReference>
<dbReference type="InParanoid" id="A0A067N8D7"/>
<dbReference type="OrthoDB" id="3026227at2759"/>
<dbReference type="VEuPathDB" id="FungiDB:PLEOSDRAFT_1086421"/>
<evidence type="ECO:0000256" key="3">
    <source>
        <dbReference type="SAM" id="MobiDB-lite"/>
    </source>
</evidence>
<dbReference type="GO" id="GO:0008270">
    <property type="term" value="F:zinc ion binding"/>
    <property type="evidence" value="ECO:0007669"/>
    <property type="project" value="UniProtKB-KW"/>
</dbReference>
<dbReference type="AlphaFoldDB" id="A0A067N8D7"/>
<dbReference type="Gene3D" id="2.40.70.10">
    <property type="entry name" value="Acid Proteases"/>
    <property type="match status" value="1"/>
</dbReference>
<dbReference type="STRING" id="1137138.A0A067N8D7"/>
<keyword evidence="2" id="KW-0862">Zinc</keyword>
<gene>
    <name evidence="5" type="ORF">PLEOSDRAFT_1086421</name>
</gene>
<name>A0A067N8D7_PLEO1</name>
<dbReference type="InterPro" id="IPR005162">
    <property type="entry name" value="Retrotrans_gag_dom"/>
</dbReference>
<dbReference type="InterPro" id="IPR001878">
    <property type="entry name" value="Znf_CCHC"/>
</dbReference>
<dbReference type="GO" id="GO:0006397">
    <property type="term" value="P:mRNA processing"/>
    <property type="evidence" value="ECO:0007669"/>
    <property type="project" value="UniProtKB-KW"/>
</dbReference>
<dbReference type="Gene3D" id="4.10.60.10">
    <property type="entry name" value="Zinc finger, CCHC-type"/>
    <property type="match status" value="1"/>
</dbReference>
<feature type="compositionally biased region" description="Low complexity" evidence="3">
    <location>
        <begin position="147"/>
        <end position="163"/>
    </location>
</feature>
<dbReference type="SUPFAM" id="SSF57756">
    <property type="entry name" value="Retrovirus zinc finger-like domains"/>
    <property type="match status" value="1"/>
</dbReference>
<evidence type="ECO:0000256" key="1">
    <source>
        <dbReference type="ARBA" id="ARBA00022664"/>
    </source>
</evidence>
<dbReference type="InterPro" id="IPR036875">
    <property type="entry name" value="Znf_CCHC_sf"/>
</dbReference>
<dbReference type="InterPro" id="IPR021109">
    <property type="entry name" value="Peptidase_aspartic_dom_sf"/>
</dbReference>
<dbReference type="Pfam" id="PF03732">
    <property type="entry name" value="Retrotrans_gag"/>
    <property type="match status" value="1"/>
</dbReference>
<protein>
    <recommendedName>
        <fullName evidence="4">CCHC-type domain-containing protein</fullName>
    </recommendedName>
</protein>
<keyword evidence="1" id="KW-0507">mRNA processing</keyword>
<dbReference type="PROSITE" id="PS50158">
    <property type="entry name" value="ZF_CCHC"/>
    <property type="match status" value="1"/>
</dbReference>
<reference evidence="6" key="1">
    <citation type="journal article" date="2014" name="Proc. Natl. Acad. Sci. U.S.A.">
        <title>Extensive sampling of basidiomycete genomes demonstrates inadequacy of the white-rot/brown-rot paradigm for wood decay fungi.</title>
        <authorList>
            <person name="Riley R."/>
            <person name="Salamov A.A."/>
            <person name="Brown D.W."/>
            <person name="Nagy L.G."/>
            <person name="Floudas D."/>
            <person name="Held B.W."/>
            <person name="Levasseur A."/>
            <person name="Lombard V."/>
            <person name="Morin E."/>
            <person name="Otillar R."/>
            <person name="Lindquist E.A."/>
            <person name="Sun H."/>
            <person name="LaButti K.M."/>
            <person name="Schmutz J."/>
            <person name="Jabbour D."/>
            <person name="Luo H."/>
            <person name="Baker S.E."/>
            <person name="Pisabarro A.G."/>
            <person name="Walton J.D."/>
            <person name="Blanchette R.A."/>
            <person name="Henrissat B."/>
            <person name="Martin F."/>
            <person name="Cullen D."/>
            <person name="Hibbett D.S."/>
            <person name="Grigoriev I.V."/>
        </authorList>
    </citation>
    <scope>NUCLEOTIDE SEQUENCE [LARGE SCALE GENOMIC DNA]</scope>
    <source>
        <strain evidence="6">PC15</strain>
    </source>
</reference>
<feature type="domain" description="CCHC-type" evidence="4">
    <location>
        <begin position="192"/>
        <end position="207"/>
    </location>
</feature>
<sequence>MTGKVLEWTRTRVPDEQVSSFRRICRSLQEAFGDPNPWDTAITALAHLHQGSDMAEDYVMKFNAYKDNTGYNDVALVELFKRGLNAGLLTWIYGRRPLPGRCEEWQEEAIALDRQWREAQAYAKAASAKPAAKTTMALQNQWRPYYQKQTPPQNQQQQQQQPAKPTPPALQIAARDPNAMDVDRSQRGLIHCYKCGGLGHMARDCKRRLDVRQMTYEDQQEYWQEELTRQAVVIRNADGTSNNAGRVTEKVEIRMLFRGHLEVMVLYVTNLGNVDVILELTWLKKHNLEIDWKTEEVVMSRCPRQCLNYQDKLGQHMQAEPYPGEDKSEEDVEEAVAGVRQWNRLRSGYLRELDDLTNQYYESVARMYINRMWKTHMHVETEEEEEMHLRAVGKYDYKN</sequence>
<dbReference type="Proteomes" id="UP000027073">
    <property type="component" value="Unassembled WGS sequence"/>
</dbReference>
<evidence type="ECO:0000313" key="6">
    <source>
        <dbReference type="Proteomes" id="UP000027073"/>
    </source>
</evidence>
<dbReference type="GO" id="GO:0003676">
    <property type="term" value="F:nucleic acid binding"/>
    <property type="evidence" value="ECO:0007669"/>
    <property type="project" value="InterPro"/>
</dbReference>
<dbReference type="Pfam" id="PF00098">
    <property type="entry name" value="zf-CCHC"/>
    <property type="match status" value="1"/>
</dbReference>
<proteinExistence type="predicted"/>
<evidence type="ECO:0000259" key="4">
    <source>
        <dbReference type="PROSITE" id="PS50158"/>
    </source>
</evidence>
<keyword evidence="2" id="KW-0863">Zinc-finger</keyword>
<dbReference type="EMBL" id="KL198012">
    <property type="protein sequence ID" value="KDQ24119.1"/>
    <property type="molecule type" value="Genomic_DNA"/>
</dbReference>
<dbReference type="PANTHER" id="PTHR15503:SF22">
    <property type="entry name" value="TRANSPOSON TY3-I GAG POLYPROTEIN"/>
    <property type="match status" value="1"/>
</dbReference>
<dbReference type="HOGENOM" id="CLU_691021_0_0_1"/>
<dbReference type="InterPro" id="IPR032567">
    <property type="entry name" value="RTL1-rel"/>
</dbReference>